<evidence type="ECO:0000313" key="1">
    <source>
        <dbReference type="EMBL" id="NGY62559.1"/>
    </source>
</evidence>
<name>A0A7C9W396_9PSEU</name>
<dbReference type="AlphaFoldDB" id="A0A7C9W396"/>
<protein>
    <submittedName>
        <fullName evidence="1">Uncharacterized protein</fullName>
    </submittedName>
</protein>
<organism evidence="1 2">
    <name type="scientific">Lentzea alba</name>
    <dbReference type="NCBI Taxonomy" id="2714351"/>
    <lineage>
        <taxon>Bacteria</taxon>
        <taxon>Bacillati</taxon>
        <taxon>Actinomycetota</taxon>
        <taxon>Actinomycetes</taxon>
        <taxon>Pseudonocardiales</taxon>
        <taxon>Pseudonocardiaceae</taxon>
        <taxon>Lentzea</taxon>
    </lineage>
</organism>
<accession>A0A7C9W396</accession>
<sequence>MVVERLNIVGEDHEESRDRRILERQFSAATTLSANYWQEAEFLDLNQAVGSRKPRSGPARSAGADLMEFRAVHGAALLLGAYEKMTKKAQEVVANPTGAAVQGFIDVQIPAFVAIRDNINRRWRPSETDAVNQAVQAVYDTAQRVCQSYLNGINGATADKKLANTKILADNATILRSLVPPMAKVVGFPEPPDNDAAVLAKNMREERSKFMGLAAGLSKETGVWKVGELHIVDLLSGAVKIDTSRINIVTQDTFNAELKAWQARLTK</sequence>
<comment type="caution">
    <text evidence="1">The sequence shown here is derived from an EMBL/GenBank/DDBJ whole genome shotgun (WGS) entry which is preliminary data.</text>
</comment>
<dbReference type="RefSeq" id="WP_166050089.1">
    <property type="nucleotide sequence ID" value="NZ_JAAMPJ010000007.1"/>
</dbReference>
<keyword evidence="2" id="KW-1185">Reference proteome</keyword>
<reference evidence="1 2" key="1">
    <citation type="submission" date="2020-03" db="EMBL/GenBank/DDBJ databases">
        <title>Isolation and identification of active actinomycetes.</title>
        <authorList>
            <person name="Sun X."/>
        </authorList>
    </citation>
    <scope>NUCLEOTIDE SEQUENCE [LARGE SCALE GENOMIC DNA]</scope>
    <source>
        <strain evidence="1 2">NEAU-D13</strain>
    </source>
</reference>
<dbReference type="Proteomes" id="UP000481360">
    <property type="component" value="Unassembled WGS sequence"/>
</dbReference>
<evidence type="ECO:0000313" key="2">
    <source>
        <dbReference type="Proteomes" id="UP000481360"/>
    </source>
</evidence>
<proteinExistence type="predicted"/>
<gene>
    <name evidence="1" type="ORF">G7043_26925</name>
</gene>
<dbReference type="EMBL" id="JAAMPJ010000007">
    <property type="protein sequence ID" value="NGY62559.1"/>
    <property type="molecule type" value="Genomic_DNA"/>
</dbReference>